<name>A0A6V8MPP9_9BACT</name>
<evidence type="ECO:0000313" key="2">
    <source>
        <dbReference type="EMBL" id="GFO61867.1"/>
    </source>
</evidence>
<keyword evidence="3" id="KW-1185">Reference proteome</keyword>
<protein>
    <submittedName>
        <fullName evidence="2">Uncharacterized protein</fullName>
    </submittedName>
</protein>
<evidence type="ECO:0000256" key="1">
    <source>
        <dbReference type="SAM" id="MobiDB-lite"/>
    </source>
</evidence>
<accession>A0A6V8MPP9</accession>
<feature type="region of interest" description="Disordered" evidence="1">
    <location>
        <begin position="1"/>
        <end position="52"/>
    </location>
</feature>
<sequence length="97" mass="10320">MGSSNKFRKAGSSGSPLPQREGQGEGERRRITADGSVTHPRPPPVKGGGMWVPELSEEPFLLAVRPGGTAWDIPGESSCGYFTSTFDTTTIPDSVTR</sequence>
<gene>
    <name evidence="2" type="ORF">GMST_41920</name>
</gene>
<dbReference type="AlphaFoldDB" id="A0A6V8MPP9"/>
<reference evidence="3" key="1">
    <citation type="submission" date="2020-06" db="EMBL/GenBank/DDBJ databases">
        <title>Draft genomic sequence of Geomonas sp. Red330.</title>
        <authorList>
            <person name="Itoh H."/>
            <person name="Zhenxing X."/>
            <person name="Ushijima N."/>
            <person name="Masuda Y."/>
            <person name="Shiratori Y."/>
            <person name="Senoo K."/>
        </authorList>
    </citation>
    <scope>NUCLEOTIDE SEQUENCE [LARGE SCALE GENOMIC DNA]</scope>
    <source>
        <strain evidence="3">Red330</strain>
    </source>
</reference>
<evidence type="ECO:0000313" key="3">
    <source>
        <dbReference type="Proteomes" id="UP000556026"/>
    </source>
</evidence>
<comment type="caution">
    <text evidence="2">The sequence shown here is derived from an EMBL/GenBank/DDBJ whole genome shotgun (WGS) entry which is preliminary data.</text>
</comment>
<feature type="compositionally biased region" description="Basic and acidic residues" evidence="1">
    <location>
        <begin position="22"/>
        <end position="32"/>
    </location>
</feature>
<dbReference type="Proteomes" id="UP000556026">
    <property type="component" value="Unassembled WGS sequence"/>
</dbReference>
<dbReference type="EMBL" id="BLXX01000021">
    <property type="protein sequence ID" value="GFO61867.1"/>
    <property type="molecule type" value="Genomic_DNA"/>
</dbReference>
<proteinExistence type="predicted"/>
<organism evidence="2 3">
    <name type="scientific">Geomonas silvestris</name>
    <dbReference type="NCBI Taxonomy" id="2740184"/>
    <lineage>
        <taxon>Bacteria</taxon>
        <taxon>Pseudomonadati</taxon>
        <taxon>Thermodesulfobacteriota</taxon>
        <taxon>Desulfuromonadia</taxon>
        <taxon>Geobacterales</taxon>
        <taxon>Geobacteraceae</taxon>
        <taxon>Geomonas</taxon>
    </lineage>
</organism>